<organism evidence="1">
    <name type="scientific">marine sediment metagenome</name>
    <dbReference type="NCBI Taxonomy" id="412755"/>
    <lineage>
        <taxon>unclassified sequences</taxon>
        <taxon>metagenomes</taxon>
        <taxon>ecological metagenomes</taxon>
    </lineage>
</organism>
<proteinExistence type="predicted"/>
<comment type="caution">
    <text evidence="1">The sequence shown here is derived from an EMBL/GenBank/DDBJ whole genome shotgun (WGS) entry which is preliminary data.</text>
</comment>
<feature type="non-terminal residue" evidence="1">
    <location>
        <position position="1"/>
    </location>
</feature>
<evidence type="ECO:0000313" key="1">
    <source>
        <dbReference type="EMBL" id="GAI88434.1"/>
    </source>
</evidence>
<reference evidence="1" key="1">
    <citation type="journal article" date="2014" name="Front. Microbiol.">
        <title>High frequency of phylogenetically diverse reductive dehalogenase-homologous genes in deep subseafloor sedimentary metagenomes.</title>
        <authorList>
            <person name="Kawai M."/>
            <person name="Futagami T."/>
            <person name="Toyoda A."/>
            <person name="Takaki Y."/>
            <person name="Nishi S."/>
            <person name="Hori S."/>
            <person name="Arai W."/>
            <person name="Tsubouchi T."/>
            <person name="Morono Y."/>
            <person name="Uchiyama I."/>
            <person name="Ito T."/>
            <person name="Fujiyama A."/>
            <person name="Inagaki F."/>
            <person name="Takami H."/>
        </authorList>
    </citation>
    <scope>NUCLEOTIDE SEQUENCE</scope>
    <source>
        <strain evidence="1">Expedition CK06-06</strain>
    </source>
</reference>
<protein>
    <submittedName>
        <fullName evidence="1">Uncharacterized protein</fullName>
    </submittedName>
</protein>
<dbReference type="AlphaFoldDB" id="X1U7Y8"/>
<name>X1U7Y8_9ZZZZ</name>
<accession>X1U7Y8</accession>
<sequence length="130" mass="13905">VELQMYRGKVVKLAEITLAPDGALTGDTKTDPKSVMQFKEGTFFLRHAAIVGAVPTLDVEVHTKDPAPGEHWYKVFAFSPITTAPAGGEKKDVPGAAAEGVTLGENICITWDKKTADVGTTFTVYAVLKI</sequence>
<dbReference type="EMBL" id="BARW01021378">
    <property type="protein sequence ID" value="GAI88434.1"/>
    <property type="molecule type" value="Genomic_DNA"/>
</dbReference>
<gene>
    <name evidence="1" type="ORF">S12H4_35914</name>
</gene>